<reference evidence="3 4" key="1">
    <citation type="journal article" date="2021" name="Nat. Commun.">
        <title>Genetic determinants of endophytism in the Arabidopsis root mycobiome.</title>
        <authorList>
            <person name="Mesny F."/>
            <person name="Miyauchi S."/>
            <person name="Thiergart T."/>
            <person name="Pickel B."/>
            <person name="Atanasova L."/>
            <person name="Karlsson M."/>
            <person name="Huettel B."/>
            <person name="Barry K.W."/>
            <person name="Haridas S."/>
            <person name="Chen C."/>
            <person name="Bauer D."/>
            <person name="Andreopoulos W."/>
            <person name="Pangilinan J."/>
            <person name="LaButti K."/>
            <person name="Riley R."/>
            <person name="Lipzen A."/>
            <person name="Clum A."/>
            <person name="Drula E."/>
            <person name="Henrissat B."/>
            <person name="Kohler A."/>
            <person name="Grigoriev I.V."/>
            <person name="Martin F.M."/>
            <person name="Hacquard S."/>
        </authorList>
    </citation>
    <scope>NUCLEOTIDE SEQUENCE [LARGE SCALE GENOMIC DNA]</scope>
    <source>
        <strain evidence="3 4">MPI-SDFR-AT-0080</strain>
    </source>
</reference>
<accession>A0ABQ8FTY3</accession>
<dbReference type="InterPro" id="IPR040621">
    <property type="entry name" value="AvrLm4-7"/>
</dbReference>
<proteinExistence type="predicted"/>
<dbReference type="Proteomes" id="UP000774617">
    <property type="component" value="Unassembled WGS sequence"/>
</dbReference>
<keyword evidence="4" id="KW-1185">Reference proteome</keyword>
<gene>
    <name evidence="3" type="ORF">B0J12DRAFT_775592</name>
</gene>
<dbReference type="PROSITE" id="PS51257">
    <property type="entry name" value="PROKAR_LIPOPROTEIN"/>
    <property type="match status" value="1"/>
</dbReference>
<keyword evidence="1" id="KW-0732">Signal</keyword>
<protein>
    <recommendedName>
        <fullName evidence="2">Avirulence Effector AvrLm4-7 domain-containing protein</fullName>
    </recommendedName>
</protein>
<evidence type="ECO:0000313" key="3">
    <source>
        <dbReference type="EMBL" id="KAH7015970.1"/>
    </source>
</evidence>
<dbReference type="Pfam" id="PF18661">
    <property type="entry name" value="AvrLm4-7"/>
    <property type="match status" value="1"/>
</dbReference>
<dbReference type="EMBL" id="JAGTJR010000076">
    <property type="protein sequence ID" value="KAH7015970.1"/>
    <property type="molecule type" value="Genomic_DNA"/>
</dbReference>
<comment type="caution">
    <text evidence="3">The sequence shown here is derived from an EMBL/GenBank/DDBJ whole genome shotgun (WGS) entry which is preliminary data.</text>
</comment>
<evidence type="ECO:0000313" key="4">
    <source>
        <dbReference type="Proteomes" id="UP000774617"/>
    </source>
</evidence>
<sequence length="137" mass="16182">MLRRFVLLFALSFILYLPAAQACRQKYIEWYKYAPCKAKKSDIDGECWEIQRKMRDYSNANQKIWGGQFTADNICQSCESDGQMWCTCTVRAWRFREWMVDPGSWKWPAMPSGWDRVDPDNGLNGWYDTGHKNIDCD</sequence>
<evidence type="ECO:0000256" key="1">
    <source>
        <dbReference type="SAM" id="SignalP"/>
    </source>
</evidence>
<dbReference type="Gene3D" id="3.30.70.2910">
    <property type="match status" value="1"/>
</dbReference>
<feature type="domain" description="Avirulence Effector AvrLm4-7" evidence="2">
    <location>
        <begin position="23"/>
        <end position="108"/>
    </location>
</feature>
<organism evidence="3 4">
    <name type="scientific">Macrophomina phaseolina</name>
    <dbReference type="NCBI Taxonomy" id="35725"/>
    <lineage>
        <taxon>Eukaryota</taxon>
        <taxon>Fungi</taxon>
        <taxon>Dikarya</taxon>
        <taxon>Ascomycota</taxon>
        <taxon>Pezizomycotina</taxon>
        <taxon>Dothideomycetes</taxon>
        <taxon>Dothideomycetes incertae sedis</taxon>
        <taxon>Botryosphaeriales</taxon>
        <taxon>Botryosphaeriaceae</taxon>
        <taxon>Macrophomina</taxon>
    </lineage>
</organism>
<feature type="chain" id="PRO_5046969657" description="Avirulence Effector AvrLm4-7 domain-containing protein" evidence="1">
    <location>
        <begin position="23"/>
        <end position="137"/>
    </location>
</feature>
<feature type="signal peptide" evidence="1">
    <location>
        <begin position="1"/>
        <end position="22"/>
    </location>
</feature>
<evidence type="ECO:0000259" key="2">
    <source>
        <dbReference type="Pfam" id="PF18661"/>
    </source>
</evidence>
<name>A0ABQ8FTY3_9PEZI</name>